<reference evidence="9 10" key="1">
    <citation type="submission" date="2016-11" db="EMBL/GenBank/DDBJ databases">
        <authorList>
            <person name="Jaros S."/>
            <person name="Januszkiewicz K."/>
            <person name="Wedrychowicz H."/>
        </authorList>
    </citation>
    <scope>NUCLEOTIDE SEQUENCE [LARGE SCALE GENOMIC DNA]</scope>
    <source>
        <strain evidence="9 10">IBRC-M 10683</strain>
    </source>
</reference>
<comment type="similarity">
    <text evidence="1">Belongs to the FlgM family.</text>
</comment>
<feature type="domain" description="Anti-sigma-28 factor FlgM C-terminal" evidence="8">
    <location>
        <begin position="32"/>
        <end position="82"/>
    </location>
</feature>
<name>A0A1M5FCH9_9BACI</name>
<keyword evidence="5" id="KW-0805">Transcription regulation</keyword>
<dbReference type="STRING" id="930117.SAMN05216225_100828"/>
<dbReference type="InterPro" id="IPR007412">
    <property type="entry name" value="FlgM"/>
</dbReference>
<evidence type="ECO:0000256" key="2">
    <source>
        <dbReference type="ARBA" id="ARBA00017823"/>
    </source>
</evidence>
<dbReference type="OrthoDB" id="2991036at2"/>
<keyword evidence="6" id="KW-0804">Transcription</keyword>
<dbReference type="GO" id="GO:0044781">
    <property type="term" value="P:bacterial-type flagellum organization"/>
    <property type="evidence" value="ECO:0007669"/>
    <property type="project" value="UniProtKB-KW"/>
</dbReference>
<dbReference type="EMBL" id="FQVW01000008">
    <property type="protein sequence ID" value="SHF89300.1"/>
    <property type="molecule type" value="Genomic_DNA"/>
</dbReference>
<dbReference type="InterPro" id="IPR031316">
    <property type="entry name" value="FlgM_C"/>
</dbReference>
<evidence type="ECO:0000256" key="6">
    <source>
        <dbReference type="ARBA" id="ARBA00023163"/>
    </source>
</evidence>
<organism evidence="9 10">
    <name type="scientific">Ornithinibacillus halophilus</name>
    <dbReference type="NCBI Taxonomy" id="930117"/>
    <lineage>
        <taxon>Bacteria</taxon>
        <taxon>Bacillati</taxon>
        <taxon>Bacillota</taxon>
        <taxon>Bacilli</taxon>
        <taxon>Bacillales</taxon>
        <taxon>Bacillaceae</taxon>
        <taxon>Ornithinibacillus</taxon>
    </lineage>
</organism>
<gene>
    <name evidence="9" type="ORF">SAMN05216225_100828</name>
</gene>
<dbReference type="Proteomes" id="UP000183988">
    <property type="component" value="Unassembled WGS sequence"/>
</dbReference>
<evidence type="ECO:0000256" key="7">
    <source>
        <dbReference type="SAM" id="MobiDB-lite"/>
    </source>
</evidence>
<proteinExistence type="inferred from homology"/>
<feature type="compositionally biased region" description="Polar residues" evidence="7">
    <location>
        <begin position="35"/>
        <end position="53"/>
    </location>
</feature>
<accession>A0A1M5FCH9</accession>
<evidence type="ECO:0000313" key="9">
    <source>
        <dbReference type="EMBL" id="SHF89300.1"/>
    </source>
</evidence>
<evidence type="ECO:0000256" key="3">
    <source>
        <dbReference type="ARBA" id="ARBA00022491"/>
    </source>
</evidence>
<dbReference type="SUPFAM" id="SSF101498">
    <property type="entry name" value="Anti-sigma factor FlgM"/>
    <property type="match status" value="1"/>
</dbReference>
<evidence type="ECO:0000259" key="8">
    <source>
        <dbReference type="Pfam" id="PF04316"/>
    </source>
</evidence>
<feature type="compositionally biased region" description="Polar residues" evidence="7">
    <location>
        <begin position="1"/>
        <end position="14"/>
    </location>
</feature>
<dbReference type="InterPro" id="IPR035890">
    <property type="entry name" value="Anti-sigma-28_factor_FlgM_sf"/>
</dbReference>
<feature type="region of interest" description="Disordered" evidence="7">
    <location>
        <begin position="1"/>
        <end position="53"/>
    </location>
</feature>
<evidence type="ECO:0000256" key="1">
    <source>
        <dbReference type="ARBA" id="ARBA00005322"/>
    </source>
</evidence>
<evidence type="ECO:0000256" key="5">
    <source>
        <dbReference type="ARBA" id="ARBA00023015"/>
    </source>
</evidence>
<dbReference type="GO" id="GO:0045892">
    <property type="term" value="P:negative regulation of DNA-templated transcription"/>
    <property type="evidence" value="ECO:0007669"/>
    <property type="project" value="InterPro"/>
</dbReference>
<dbReference type="Pfam" id="PF04316">
    <property type="entry name" value="FlgM"/>
    <property type="match status" value="1"/>
</dbReference>
<keyword evidence="4" id="KW-1005">Bacterial flagellum biogenesis</keyword>
<sequence length="87" mass="10184">MKINGTNQTNFNPYQKQLQKQMQLKKETSQKDQLEISSQAKQLQESGKAQASRQEFVQDIKNAVESGDYKINYEKTAQKMIDFWSKH</sequence>
<evidence type="ECO:0000313" key="10">
    <source>
        <dbReference type="Proteomes" id="UP000183988"/>
    </source>
</evidence>
<evidence type="ECO:0000256" key="4">
    <source>
        <dbReference type="ARBA" id="ARBA00022795"/>
    </source>
</evidence>
<dbReference type="AlphaFoldDB" id="A0A1M5FCH9"/>
<feature type="compositionally biased region" description="Basic and acidic residues" evidence="7">
    <location>
        <begin position="24"/>
        <end position="34"/>
    </location>
</feature>
<keyword evidence="10" id="KW-1185">Reference proteome</keyword>
<dbReference type="RefSeq" id="WP_072888903.1">
    <property type="nucleotide sequence ID" value="NZ_FQVW01000008.1"/>
</dbReference>
<protein>
    <recommendedName>
        <fullName evidence="2">Negative regulator of flagellin synthesis</fullName>
    </recommendedName>
</protein>
<keyword evidence="3" id="KW-0678">Repressor</keyword>
<dbReference type="NCBIfam" id="TIGR03824">
    <property type="entry name" value="FlgM_jcvi"/>
    <property type="match status" value="1"/>
</dbReference>